<feature type="transmembrane region" description="Helical" evidence="9">
    <location>
        <begin position="20"/>
        <end position="38"/>
    </location>
</feature>
<evidence type="ECO:0000313" key="11">
    <source>
        <dbReference type="EMBL" id="MYC97097.1"/>
    </source>
</evidence>
<accession>A0A6B1DDI5</accession>
<feature type="transmembrane region" description="Helical" evidence="9">
    <location>
        <begin position="380"/>
        <end position="398"/>
    </location>
</feature>
<evidence type="ECO:0000256" key="1">
    <source>
        <dbReference type="ARBA" id="ARBA00004651"/>
    </source>
</evidence>
<feature type="domain" description="Glycosyltransferase RgtA/B/C/D-like" evidence="10">
    <location>
        <begin position="70"/>
        <end position="198"/>
    </location>
</feature>
<protein>
    <recommendedName>
        <fullName evidence="10">Glycosyltransferase RgtA/B/C/D-like domain-containing protein</fullName>
    </recommendedName>
</protein>
<comment type="subcellular location">
    <subcellularLocation>
        <location evidence="1">Cell membrane</location>
        <topology evidence="1">Multi-pass membrane protein</topology>
    </subcellularLocation>
</comment>
<evidence type="ECO:0000256" key="4">
    <source>
        <dbReference type="ARBA" id="ARBA00022679"/>
    </source>
</evidence>
<reference evidence="11" key="1">
    <citation type="submission" date="2019-09" db="EMBL/GenBank/DDBJ databases">
        <title>Characterisation of the sponge microbiome using genome-centric metagenomics.</title>
        <authorList>
            <person name="Engelberts J.P."/>
            <person name="Robbins S.J."/>
            <person name="De Goeij J.M."/>
            <person name="Aranda M."/>
            <person name="Bell S.C."/>
            <person name="Webster N.S."/>
        </authorList>
    </citation>
    <scope>NUCLEOTIDE SEQUENCE</scope>
    <source>
        <strain evidence="11">SB0661_bin_32</strain>
    </source>
</reference>
<dbReference type="InterPro" id="IPR050297">
    <property type="entry name" value="LipidA_mod_glycosyltrf_83"/>
</dbReference>
<evidence type="ECO:0000259" key="10">
    <source>
        <dbReference type="Pfam" id="PF13231"/>
    </source>
</evidence>
<evidence type="ECO:0000256" key="3">
    <source>
        <dbReference type="ARBA" id="ARBA00022676"/>
    </source>
</evidence>
<keyword evidence="6 9" id="KW-1133">Transmembrane helix</keyword>
<evidence type="ECO:0000256" key="8">
    <source>
        <dbReference type="SAM" id="MobiDB-lite"/>
    </source>
</evidence>
<proteinExistence type="predicted"/>
<evidence type="ECO:0000256" key="5">
    <source>
        <dbReference type="ARBA" id="ARBA00022692"/>
    </source>
</evidence>
<feature type="transmembrane region" description="Helical" evidence="9">
    <location>
        <begin position="448"/>
        <end position="470"/>
    </location>
</feature>
<feature type="compositionally biased region" description="Basic and acidic residues" evidence="8">
    <location>
        <begin position="238"/>
        <end position="253"/>
    </location>
</feature>
<feature type="transmembrane region" description="Helical" evidence="9">
    <location>
        <begin position="410"/>
        <end position="428"/>
    </location>
</feature>
<keyword evidence="3" id="KW-0328">Glycosyltransferase</keyword>
<keyword evidence="5 9" id="KW-0812">Transmembrane</keyword>
<keyword evidence="2" id="KW-1003">Cell membrane</keyword>
<dbReference type="PANTHER" id="PTHR33908:SF11">
    <property type="entry name" value="MEMBRANE PROTEIN"/>
    <property type="match status" value="1"/>
</dbReference>
<dbReference type="Pfam" id="PF13231">
    <property type="entry name" value="PMT_2"/>
    <property type="match status" value="1"/>
</dbReference>
<gene>
    <name evidence="11" type="ORF">F4X14_19235</name>
</gene>
<dbReference type="InterPro" id="IPR038731">
    <property type="entry name" value="RgtA/B/C-like"/>
</dbReference>
<evidence type="ECO:0000256" key="9">
    <source>
        <dbReference type="SAM" id="Phobius"/>
    </source>
</evidence>
<organism evidence="11">
    <name type="scientific">Caldilineaceae bacterium SB0661_bin_32</name>
    <dbReference type="NCBI Taxonomy" id="2605255"/>
    <lineage>
        <taxon>Bacteria</taxon>
        <taxon>Bacillati</taxon>
        <taxon>Chloroflexota</taxon>
        <taxon>Caldilineae</taxon>
        <taxon>Caldilineales</taxon>
        <taxon>Caldilineaceae</taxon>
    </lineage>
</organism>
<evidence type="ECO:0000256" key="2">
    <source>
        <dbReference type="ARBA" id="ARBA00022475"/>
    </source>
</evidence>
<evidence type="ECO:0000256" key="6">
    <source>
        <dbReference type="ARBA" id="ARBA00022989"/>
    </source>
</evidence>
<feature type="region of interest" description="Disordered" evidence="8">
    <location>
        <begin position="234"/>
        <end position="253"/>
    </location>
</feature>
<dbReference type="EMBL" id="VXMH01000104">
    <property type="protein sequence ID" value="MYC97097.1"/>
    <property type="molecule type" value="Genomic_DNA"/>
</dbReference>
<keyword evidence="4" id="KW-0808">Transferase</keyword>
<dbReference type="GO" id="GO:0016763">
    <property type="term" value="F:pentosyltransferase activity"/>
    <property type="evidence" value="ECO:0007669"/>
    <property type="project" value="TreeGrafter"/>
</dbReference>
<dbReference type="GO" id="GO:0005886">
    <property type="term" value="C:plasma membrane"/>
    <property type="evidence" value="ECO:0007669"/>
    <property type="project" value="UniProtKB-SubCell"/>
</dbReference>
<dbReference type="AlphaFoldDB" id="A0A6B1DDI5"/>
<dbReference type="GO" id="GO:0009103">
    <property type="term" value="P:lipopolysaccharide biosynthetic process"/>
    <property type="evidence" value="ECO:0007669"/>
    <property type="project" value="UniProtKB-ARBA"/>
</dbReference>
<feature type="transmembrane region" description="Helical" evidence="9">
    <location>
        <begin position="143"/>
        <end position="162"/>
    </location>
</feature>
<name>A0A6B1DDI5_9CHLR</name>
<comment type="caution">
    <text evidence="11">The sequence shown here is derived from an EMBL/GenBank/DDBJ whole genome shotgun (WGS) entry which is preliminary data.</text>
</comment>
<feature type="transmembrane region" description="Helical" evidence="9">
    <location>
        <begin position="272"/>
        <end position="297"/>
    </location>
</feature>
<dbReference type="PANTHER" id="PTHR33908">
    <property type="entry name" value="MANNOSYLTRANSFERASE YKCB-RELATED"/>
    <property type="match status" value="1"/>
</dbReference>
<evidence type="ECO:0000256" key="7">
    <source>
        <dbReference type="ARBA" id="ARBA00023136"/>
    </source>
</evidence>
<keyword evidence="7 9" id="KW-0472">Membrane</keyword>
<feature type="transmembrane region" description="Helical" evidence="9">
    <location>
        <begin position="326"/>
        <end position="346"/>
    </location>
</feature>
<sequence length="608" mass="68206">MNSRFRTPSLSGIVKAPGELLFIAGLVVVAGILRLYLIEEKSIWLDESFSLWIARHSLWEGWRWLIEVDQHPPLYYSLLHLWIELFGTLEGEVRTLSALASVLTIPVFYAACRRLLDGPTAAIAAFILTVSPFHVQFAQETRMYALLTLEVACVFYFLARLLTSRVAQSKDWVGLSVSQALVMLTHNTAAVYLPVALNAAAGLIYLLFPTGVGGGTANGRQNGVVADAGEAVNPRENSQFEREHDRQVESSDSHGEADAEAFWKNWVRFQGLAVLLWLPWAMPFIIQVIDVGSGFWLPPPWPDLVLDTFRNFHFAFLPSELPLRPVWMWGYTVLAALGLAGLLFAVSPHSRKGRRPASGGLFERYDSGERDTHPLERDRAAVLLVCLFLVPHIVALLVSLRSPIYAERPLIWTTLPYFVLVAAGIRVMAGPLRMSVPDLLTLRRSAGLAGLVSTVRLGVQLLVLAAVLGLSSLSLNGYYFWFQKEAWDEAASHVARQARPGEIVLFNATWVQIPFEYYYERYELDTLLKGLPVDLFDRGELEPTMEEADVPRIQALLAGREQVWLVYSHNWYSDPEGIIPRELGKMFGESEITDFRGVQIIRFAGREQ</sequence>